<dbReference type="KEGG" id="pbk:Back11_15000"/>
<proteinExistence type="inferred from homology"/>
<keyword evidence="4" id="KW-1185">Reference proteome</keyword>
<reference evidence="3 4" key="1">
    <citation type="submission" date="2018-11" db="EMBL/GenBank/DDBJ databases">
        <title>Complete genome sequence of Paenibacillus baekrokdamisoli strain KCTC 33723.</title>
        <authorList>
            <person name="Kang S.W."/>
            <person name="Lee K.C."/>
            <person name="Kim K.K."/>
            <person name="Kim J.S."/>
            <person name="Kim D.S."/>
            <person name="Ko S.H."/>
            <person name="Yang S.H."/>
            <person name="Lee J.S."/>
        </authorList>
    </citation>
    <scope>NUCLEOTIDE SEQUENCE [LARGE SCALE GENOMIC DNA]</scope>
    <source>
        <strain evidence="3 4">KCTC 33723</strain>
    </source>
</reference>
<evidence type="ECO:0000256" key="1">
    <source>
        <dbReference type="ARBA" id="ARBA00005278"/>
    </source>
</evidence>
<dbReference type="Proteomes" id="UP000275368">
    <property type="component" value="Chromosome"/>
</dbReference>
<sequence>MLEQKAFSVYFDTLIKSNHKNYLKESLQNLVSHEIGPAMTVTVEDVIGFFENDGASSFSTELLENIDQAVKSILDGKVVIFFNEWNKALGYLALDVEKRQASEPITEPSVQGPHVSFIENLERNIGVIRSLLKSPKLKMEFFISGEQSQRKVAYCYLDGTVKSETLLEFKQRIALVDKEEILDASYLEEWIGDSRYSPFPQVRYTERPDTAISALLDGKIIIMVNGSPSILICPGNFLEFFITSEDYYYRTLFSSLIRLIRVAAFIIALLLPSTYIALSNFHSELIPTVLLLAILDTREGIPFPAIVEALIMEFFFELLREAGLRLPQPIGSAVSIVGALVIGQAAIQSQIASPVMVIVVALTGIASFALPQYNMAIAIRILRFPLMFLAATFGGLGIMIGFILIYLHLATLRSLGQPYLASLSPLDINKLRDALIVLPRRMLLHSPRSRHLYKKTPKGKKVQ</sequence>
<dbReference type="InterPro" id="IPR050768">
    <property type="entry name" value="UPF0353/GerABKA_families"/>
</dbReference>
<dbReference type="PANTHER" id="PTHR22550:SF5">
    <property type="entry name" value="LEUCINE ZIPPER PROTEIN 4"/>
    <property type="match status" value="1"/>
</dbReference>
<dbReference type="InterPro" id="IPR004995">
    <property type="entry name" value="Spore_Ger"/>
</dbReference>
<evidence type="ECO:0000256" key="2">
    <source>
        <dbReference type="ARBA" id="ARBA00023136"/>
    </source>
</evidence>
<accession>A0A3G9IVL2</accession>
<dbReference type="AlphaFoldDB" id="A0A3G9IVL2"/>
<dbReference type="Pfam" id="PF03323">
    <property type="entry name" value="GerA"/>
    <property type="match status" value="1"/>
</dbReference>
<name>A0A3G9IVL2_9BACL</name>
<evidence type="ECO:0000313" key="4">
    <source>
        <dbReference type="Proteomes" id="UP000275368"/>
    </source>
</evidence>
<keyword evidence="2" id="KW-0472">Membrane</keyword>
<gene>
    <name evidence="3" type="ORF">Back11_15000</name>
</gene>
<dbReference type="PIRSF" id="PIRSF005690">
    <property type="entry name" value="GerBA"/>
    <property type="match status" value="1"/>
</dbReference>
<organism evidence="3 4">
    <name type="scientific">Paenibacillus baekrokdamisoli</name>
    <dbReference type="NCBI Taxonomy" id="1712516"/>
    <lineage>
        <taxon>Bacteria</taxon>
        <taxon>Bacillati</taxon>
        <taxon>Bacillota</taxon>
        <taxon>Bacilli</taxon>
        <taxon>Bacillales</taxon>
        <taxon>Paenibacillaceae</taxon>
        <taxon>Paenibacillus</taxon>
    </lineage>
</organism>
<comment type="similarity">
    <text evidence="1">Belongs to the GerABKA family.</text>
</comment>
<evidence type="ECO:0000313" key="3">
    <source>
        <dbReference type="EMBL" id="BBH20155.1"/>
    </source>
</evidence>
<dbReference type="EMBL" id="AP019308">
    <property type="protein sequence ID" value="BBH20155.1"/>
    <property type="molecule type" value="Genomic_DNA"/>
</dbReference>
<dbReference type="PANTHER" id="PTHR22550">
    <property type="entry name" value="SPORE GERMINATION PROTEIN"/>
    <property type="match status" value="1"/>
</dbReference>
<dbReference type="GO" id="GO:0016020">
    <property type="term" value="C:membrane"/>
    <property type="evidence" value="ECO:0007669"/>
    <property type="project" value="InterPro"/>
</dbReference>
<protein>
    <submittedName>
        <fullName evidence="3">Uncharacterized protein</fullName>
    </submittedName>
</protein>
<dbReference type="GO" id="GO:0009847">
    <property type="term" value="P:spore germination"/>
    <property type="evidence" value="ECO:0007669"/>
    <property type="project" value="InterPro"/>
</dbReference>